<evidence type="ECO:0008006" key="8">
    <source>
        <dbReference type="Google" id="ProtNLM"/>
    </source>
</evidence>
<keyword evidence="7" id="KW-1185">Reference proteome</keyword>
<dbReference type="InterPro" id="IPR056884">
    <property type="entry name" value="NPHP3-like_N"/>
</dbReference>
<evidence type="ECO:0000259" key="4">
    <source>
        <dbReference type="Pfam" id="PF17100"/>
    </source>
</evidence>
<feature type="domain" description="NWD NACHT-NTPase N-terminal" evidence="4">
    <location>
        <begin position="98"/>
        <end position="301"/>
    </location>
</feature>
<dbReference type="Proteomes" id="UP001392437">
    <property type="component" value="Unassembled WGS sequence"/>
</dbReference>
<dbReference type="InterPro" id="IPR002110">
    <property type="entry name" value="Ankyrin_rpt"/>
</dbReference>
<dbReference type="Gene3D" id="1.20.5.340">
    <property type="match status" value="3"/>
</dbReference>
<feature type="repeat" description="ANK" evidence="2">
    <location>
        <begin position="739"/>
        <end position="768"/>
    </location>
</feature>
<feature type="region of interest" description="Disordered" evidence="3">
    <location>
        <begin position="1"/>
        <end position="95"/>
    </location>
</feature>
<protein>
    <recommendedName>
        <fullName evidence="8">Ankyrin repeat-containing protein</fullName>
    </recommendedName>
</protein>
<feature type="compositionally biased region" description="Polar residues" evidence="3">
    <location>
        <begin position="71"/>
        <end position="89"/>
    </location>
</feature>
<dbReference type="PROSITE" id="PS50297">
    <property type="entry name" value="ANK_REP_REGION"/>
    <property type="match status" value="1"/>
</dbReference>
<evidence type="ECO:0000259" key="5">
    <source>
        <dbReference type="Pfam" id="PF24883"/>
    </source>
</evidence>
<dbReference type="SUPFAM" id="SSF48403">
    <property type="entry name" value="Ankyrin repeat"/>
    <property type="match status" value="1"/>
</dbReference>
<reference evidence="6 7" key="1">
    <citation type="submission" date="2023-01" db="EMBL/GenBank/DDBJ databases">
        <title>Analysis of 21 Apiospora genomes using comparative genomics revels a genus with tremendous synthesis potential of carbohydrate active enzymes and secondary metabolites.</title>
        <authorList>
            <person name="Sorensen T."/>
        </authorList>
    </citation>
    <scope>NUCLEOTIDE SEQUENCE [LARGE SCALE GENOMIC DNA]</scope>
    <source>
        <strain evidence="6 7">CBS 117206</strain>
    </source>
</reference>
<dbReference type="EMBL" id="JAQQWP010000004">
    <property type="protein sequence ID" value="KAK8121512.1"/>
    <property type="molecule type" value="Genomic_DNA"/>
</dbReference>
<dbReference type="Pfam" id="PF17100">
    <property type="entry name" value="NACHT_N"/>
    <property type="match status" value="1"/>
</dbReference>
<dbReference type="Pfam" id="PF00023">
    <property type="entry name" value="Ank"/>
    <property type="match status" value="1"/>
</dbReference>
<dbReference type="InterPro" id="IPR027417">
    <property type="entry name" value="P-loop_NTPase"/>
</dbReference>
<dbReference type="PANTHER" id="PTHR10039">
    <property type="entry name" value="AMELOGENIN"/>
    <property type="match status" value="1"/>
</dbReference>
<dbReference type="InterPro" id="IPR031359">
    <property type="entry name" value="NACHT_N"/>
</dbReference>
<dbReference type="PANTHER" id="PTHR10039:SF17">
    <property type="entry name" value="FUNGAL STAND N-TERMINAL GOODBYE DOMAIN-CONTAINING PROTEIN-RELATED"/>
    <property type="match status" value="1"/>
</dbReference>
<evidence type="ECO:0000256" key="1">
    <source>
        <dbReference type="ARBA" id="ARBA00022737"/>
    </source>
</evidence>
<keyword evidence="2" id="KW-0040">ANK repeat</keyword>
<dbReference type="Gene3D" id="3.40.50.300">
    <property type="entry name" value="P-loop containing nucleotide triphosphate hydrolases"/>
    <property type="match status" value="1"/>
</dbReference>
<feature type="domain" description="Nephrocystin 3-like N-terminal" evidence="5">
    <location>
        <begin position="382"/>
        <end position="539"/>
    </location>
</feature>
<evidence type="ECO:0000256" key="3">
    <source>
        <dbReference type="SAM" id="MobiDB-lite"/>
    </source>
</evidence>
<dbReference type="SMART" id="SM00248">
    <property type="entry name" value="ANK"/>
    <property type="match status" value="2"/>
</dbReference>
<feature type="compositionally biased region" description="Polar residues" evidence="3">
    <location>
        <begin position="35"/>
        <end position="48"/>
    </location>
</feature>
<keyword evidence="1" id="KW-0677">Repeat</keyword>
<dbReference type="Pfam" id="PF24883">
    <property type="entry name" value="NPHP3_N"/>
    <property type="match status" value="1"/>
</dbReference>
<comment type="caution">
    <text evidence="6">The sequence shown here is derived from an EMBL/GenBank/DDBJ whole genome shotgun (WGS) entry which is preliminary data.</text>
</comment>
<dbReference type="Gene3D" id="1.25.40.20">
    <property type="entry name" value="Ankyrin repeat-containing domain"/>
    <property type="match status" value="1"/>
</dbReference>
<accession>A0AAW0R2N2</accession>
<proteinExistence type="predicted"/>
<organism evidence="6 7">
    <name type="scientific">Apiospora kogelbergensis</name>
    <dbReference type="NCBI Taxonomy" id="1337665"/>
    <lineage>
        <taxon>Eukaryota</taxon>
        <taxon>Fungi</taxon>
        <taxon>Dikarya</taxon>
        <taxon>Ascomycota</taxon>
        <taxon>Pezizomycotina</taxon>
        <taxon>Sordariomycetes</taxon>
        <taxon>Xylariomycetidae</taxon>
        <taxon>Amphisphaeriales</taxon>
        <taxon>Apiosporaceae</taxon>
        <taxon>Apiospora</taxon>
    </lineage>
</organism>
<sequence length="947" mass="105983">MGCFSRFRPRLKSKRERDRRQQGLMAPPVAPDSAGPQSLSSARPSGTDTHLPPIVTHTTLTVPADLRPDTIETTPTGANGGSSPTSNPNHDAPTIPDIWAKAYGDFVKREPELATDFKKHLATISDAAAADATGSLSPDRARSIVEQLQKKREEEQWHITFYGKDVKFRAQAEKLAKFFLWCNDIVKGALSAQPYAALAWSGVSILLPLLTSGDAQHEAMLLGFDSIHRALVYWQAYQDAFPEEVCGTDAARDGLVELYSHIFEFQARVICHLSSAQLARAWQKVAGWNDWEKKASYVTDLNNHCRLRTDITRAKKAQWTCNQQLQQMDKSRTVLEHIYGLLERERNQRRSDRDDQRERELLANLAVDHEAYKNFNPPKVKGTCAWFLEDANFREWHDSTESSLLWVSAGPGCGKSVLSRSLIDDWQLSTSATTSAVCYFFFKDGDGEREHSYDALSAIIHQLFIRDLTGKFTNHAFGEHKNYGKKLRTTFTELWNVLLKCATTPDAGEIICVLDALDECREDERNIIIGKLLDLREDDRNRVSKHLKAMKNRTYLWLKLTFDIIQQQPSYYSRPSDLDNLLKKLPDRHAAQYETLLDTSHNEMYTDLLLQIVLAATRPLSLDEARYTLALAAGQRKPDKHSVVTRDLWEMDAFKRNYWPHHYRKQGDSQTLLEEARNLCRLTKGGREWMRVHNRLNRWNWANWTDLALAAYFGLAAVVRATVTTPDTVINADCGYFGTALQAASAAGFSDVVEALLDHGANINTNVGNYGTPILAAVHNGHTRVVSVLLEKRGEQVKITQEVVVAAAGNPFSGKEIMALLLEKRGEQVKITQEVVVAAAGNPFSGKEIMALLLEKRGEQVKITQKVVVAAAGNKDSGKEIMALLLEKRGEQVKITQKVVVAAAGNEDSGKEIMALLLEKRGEQVEITQEVVVAAARNQGSGKVIMA</sequence>
<name>A0AAW0R2N2_9PEZI</name>
<evidence type="ECO:0000256" key="2">
    <source>
        <dbReference type="PROSITE-ProRule" id="PRU00023"/>
    </source>
</evidence>
<evidence type="ECO:0000313" key="6">
    <source>
        <dbReference type="EMBL" id="KAK8121512.1"/>
    </source>
</evidence>
<gene>
    <name evidence="6" type="ORF">PG999_005632</name>
</gene>
<dbReference type="InterPro" id="IPR055530">
    <property type="entry name" value="DUF7104"/>
</dbReference>
<dbReference type="AlphaFoldDB" id="A0AAW0R2N2"/>
<evidence type="ECO:0000313" key="7">
    <source>
        <dbReference type="Proteomes" id="UP001392437"/>
    </source>
</evidence>
<dbReference type="PROSITE" id="PS50088">
    <property type="entry name" value="ANK_REPEAT"/>
    <property type="match status" value="1"/>
</dbReference>
<dbReference type="InterPro" id="IPR036770">
    <property type="entry name" value="Ankyrin_rpt-contain_sf"/>
</dbReference>
<dbReference type="Pfam" id="PF23397">
    <property type="entry name" value="DUF7104"/>
    <property type="match status" value="5"/>
</dbReference>